<dbReference type="OrthoDB" id="9795626at2"/>
<feature type="coiled-coil region" evidence="1">
    <location>
        <begin position="419"/>
        <end position="446"/>
    </location>
</feature>
<dbReference type="PANTHER" id="PTHR32182">
    <property type="entry name" value="DNA REPLICATION AND REPAIR PROTEIN RECF"/>
    <property type="match status" value="1"/>
</dbReference>
<dbReference type="RefSeq" id="WP_138086546.1">
    <property type="nucleotide sequence ID" value="NZ_VAUV01000008.1"/>
</dbReference>
<dbReference type="AlphaFoldDB" id="A0A5R8KDX3"/>
<gene>
    <name evidence="3" type="ORF">FEM03_12250</name>
</gene>
<dbReference type="InterPro" id="IPR027417">
    <property type="entry name" value="P-loop_NTPase"/>
</dbReference>
<dbReference type="EMBL" id="VAUV01000008">
    <property type="protein sequence ID" value="TLD70490.1"/>
    <property type="molecule type" value="Genomic_DNA"/>
</dbReference>
<dbReference type="GO" id="GO:0000731">
    <property type="term" value="P:DNA synthesis involved in DNA repair"/>
    <property type="evidence" value="ECO:0007669"/>
    <property type="project" value="TreeGrafter"/>
</dbReference>
<accession>A0A5R8KDX3</accession>
<proteinExistence type="predicted"/>
<reference evidence="3 4" key="1">
    <citation type="submission" date="2019-05" db="EMBL/GenBank/DDBJ databases">
        <title>Verrucobacter flavum gen. nov., sp. nov. a new member of the family Verrucomicrobiaceae.</title>
        <authorList>
            <person name="Szuroczki S."/>
            <person name="Abbaszade G."/>
            <person name="Szabo A."/>
            <person name="Felfoldi T."/>
            <person name="Schumann P."/>
            <person name="Boka K."/>
            <person name="Keki Z."/>
            <person name="Toumi M."/>
            <person name="Toth E."/>
        </authorList>
    </citation>
    <scope>NUCLEOTIDE SEQUENCE [LARGE SCALE GENOMIC DNA]</scope>
    <source>
        <strain evidence="3 4">MG-N-17</strain>
    </source>
</reference>
<dbReference type="Proteomes" id="UP000306196">
    <property type="component" value="Unassembled WGS sequence"/>
</dbReference>
<comment type="caution">
    <text evidence="3">The sequence shown here is derived from an EMBL/GenBank/DDBJ whole genome shotgun (WGS) entry which is preliminary data.</text>
</comment>
<dbReference type="InterPro" id="IPR038729">
    <property type="entry name" value="Rad50/SbcC_AAA"/>
</dbReference>
<dbReference type="PANTHER" id="PTHR32182:SF0">
    <property type="entry name" value="DNA REPLICATION AND REPAIR PROTEIN RECF"/>
    <property type="match status" value="1"/>
</dbReference>
<evidence type="ECO:0000313" key="3">
    <source>
        <dbReference type="EMBL" id="TLD70490.1"/>
    </source>
</evidence>
<protein>
    <recommendedName>
        <fullName evidence="2">Rad50/SbcC-type AAA domain-containing protein</fullName>
    </recommendedName>
</protein>
<name>A0A5R8KDX3_9BACT</name>
<evidence type="ECO:0000313" key="4">
    <source>
        <dbReference type="Proteomes" id="UP000306196"/>
    </source>
</evidence>
<dbReference type="SUPFAM" id="SSF52540">
    <property type="entry name" value="P-loop containing nucleoside triphosphate hydrolases"/>
    <property type="match status" value="1"/>
</dbReference>
<sequence>MPHLISIDSVSITNFGPFYGTNRLDLATPKDAPPHVLIGGKNGAGKTHILRAMYLAVVGRAGIGDLRRVESGSDATRFNFDRVLNRRAAREGVDTCSLSVVIRQQDADSIKEQTLTLHREIRFRTNSPPEWKSWAERSNDVEAVEDDQLIERLRDAFLPRHLARFFFFDAEKSQNVQLGEKDIVKGISQILGLWAYEKLEEDLRELFQTTNRNLTVTGANEAVEKQGEIGGKIKALKAAIKSNEQKQHTLIESQQEAEAELADIEDQLKTIGAVDPSKLEADRQKREEIANAKREVEQRLSAAWETPLPISLLSTMRSELVAQLESEDQKRAWLDRKSALEPKLPAIKSQVFDNPPSEFVLPKKTHGFYTSRLNDALQSLFNPPPDGLEDVEVILTDRPETNFSVRQWLTTRSPELAGLEEACRKLDLLEADVRDLDYEIRQQSQNIAAIGAGKELHEKRGELRSALKTMAKELEEHQIAHGQFEAQMTQLKTEEDRWSKAVTEASKGRDLASRAHQYREAASLMRKRASEQMRKKINELVSELWLEITDRAHEFRGLTFTGDLWQCELIRKNGVRIPWEDANPSAGQKQVRLLAFYEALRRLAQKVPPLVVDTPLGRLDREVRAAVLDKLYLSRDGHQSIVLATNAEIDPDGPLFGKIRDQFGRAYTLVPEGHADSDDYEVTIQKNYFGKRV</sequence>
<evidence type="ECO:0000256" key="1">
    <source>
        <dbReference type="SAM" id="Coils"/>
    </source>
</evidence>
<dbReference type="Gene3D" id="3.40.50.300">
    <property type="entry name" value="P-loop containing nucleotide triphosphate hydrolases"/>
    <property type="match status" value="2"/>
</dbReference>
<feature type="coiled-coil region" evidence="1">
    <location>
        <begin position="247"/>
        <end position="299"/>
    </location>
</feature>
<dbReference type="GO" id="GO:0006302">
    <property type="term" value="P:double-strand break repair"/>
    <property type="evidence" value="ECO:0007669"/>
    <property type="project" value="InterPro"/>
</dbReference>
<keyword evidence="1" id="KW-0175">Coiled coil</keyword>
<evidence type="ECO:0000259" key="2">
    <source>
        <dbReference type="Pfam" id="PF13476"/>
    </source>
</evidence>
<dbReference type="GO" id="GO:0016887">
    <property type="term" value="F:ATP hydrolysis activity"/>
    <property type="evidence" value="ECO:0007669"/>
    <property type="project" value="InterPro"/>
</dbReference>
<organism evidence="3 4">
    <name type="scientific">Phragmitibacter flavus</name>
    <dbReference type="NCBI Taxonomy" id="2576071"/>
    <lineage>
        <taxon>Bacteria</taxon>
        <taxon>Pseudomonadati</taxon>
        <taxon>Verrucomicrobiota</taxon>
        <taxon>Verrucomicrobiia</taxon>
        <taxon>Verrucomicrobiales</taxon>
        <taxon>Verrucomicrobiaceae</taxon>
        <taxon>Phragmitibacter</taxon>
    </lineage>
</organism>
<dbReference type="Pfam" id="PF13476">
    <property type="entry name" value="AAA_23"/>
    <property type="match status" value="1"/>
</dbReference>
<feature type="domain" description="Rad50/SbcC-type AAA" evidence="2">
    <location>
        <begin position="9"/>
        <end position="270"/>
    </location>
</feature>
<keyword evidence="4" id="KW-1185">Reference proteome</keyword>